<dbReference type="PROSITE" id="PS50181">
    <property type="entry name" value="FBOX"/>
    <property type="match status" value="1"/>
</dbReference>
<dbReference type="InterPro" id="IPR036047">
    <property type="entry name" value="F-box-like_dom_sf"/>
</dbReference>
<dbReference type="PANTHER" id="PTHR48051:SF1">
    <property type="entry name" value="RAS SUPPRESSOR PROTEIN 1"/>
    <property type="match status" value="1"/>
</dbReference>
<dbReference type="InterPro" id="IPR032675">
    <property type="entry name" value="LRR_dom_sf"/>
</dbReference>
<keyword evidence="3" id="KW-0677">Repeat</keyword>
<sequence>MQELPSEILYHVLGQLDQRSRMAVIPLVCRKWRALAERPDCPLYETLRVYDNVHRQEIGHFTKVLSWTRRHGAAVLHLHISTNDGRQLFALYSAEPFPLWENLPNLMTLSITSGIRHGIINFDVHDLQHLHWADHCKNLRHIILSGNAGYLPAHHIDQLLNFLAKLARLEGFHLSISNVGAQVAAPQLEVVAHLTQLSQLCLPCLDIVPGNHLSTSTANPQGLERLTGLTQLALGQLNTMPVSLAALQSLRQLMLGHIMNGCHELPADLRRCTQLSYLQLSDWSMPAERAWQNLSATLQTLASLRCLVLKGMSFSPAFHRIHWRIPRQVTALSITQSSKSGAYFPHDLVNHPSLESLELSLDTLDTLPTGRYLSTLQLLSLRDIAADNFLAGTSIRNALPQATALRYLLLEEGRKGKGNIAFQEAEAGLRARMADGDPAYRIMRMPHCVNQQDPHIELQGTDACLWPFRDFDWEARGMRSRIFRTCADEDL</sequence>
<evidence type="ECO:0000256" key="2">
    <source>
        <dbReference type="ARBA" id="ARBA00022614"/>
    </source>
</evidence>
<dbReference type="PANTHER" id="PTHR48051">
    <property type="match status" value="1"/>
</dbReference>
<evidence type="ECO:0000259" key="4">
    <source>
        <dbReference type="PROSITE" id="PS50181"/>
    </source>
</evidence>
<reference evidence="5 6" key="1">
    <citation type="journal article" date="2024" name="Nat. Commun.">
        <title>Phylogenomics reveals the evolutionary origins of lichenization in chlorophyte algae.</title>
        <authorList>
            <person name="Puginier C."/>
            <person name="Libourel C."/>
            <person name="Otte J."/>
            <person name="Skaloud P."/>
            <person name="Haon M."/>
            <person name="Grisel S."/>
            <person name="Petersen M."/>
            <person name="Berrin J.G."/>
            <person name="Delaux P.M."/>
            <person name="Dal Grande F."/>
            <person name="Keller J."/>
        </authorList>
    </citation>
    <scope>NUCLEOTIDE SEQUENCE [LARGE SCALE GENOMIC DNA]</scope>
    <source>
        <strain evidence="5 6">SAG 2145</strain>
    </source>
</reference>
<keyword evidence="6" id="KW-1185">Reference proteome</keyword>
<dbReference type="InterPro" id="IPR050216">
    <property type="entry name" value="LRR_domain-containing"/>
</dbReference>
<dbReference type="GO" id="GO:0005930">
    <property type="term" value="C:axoneme"/>
    <property type="evidence" value="ECO:0007669"/>
    <property type="project" value="UniProtKB-SubCell"/>
</dbReference>
<dbReference type="AlphaFoldDB" id="A0AAW1QJL9"/>
<evidence type="ECO:0000256" key="3">
    <source>
        <dbReference type="ARBA" id="ARBA00022737"/>
    </source>
</evidence>
<proteinExistence type="predicted"/>
<evidence type="ECO:0000256" key="1">
    <source>
        <dbReference type="ARBA" id="ARBA00004430"/>
    </source>
</evidence>
<organism evidence="5 6">
    <name type="scientific">Apatococcus lobatus</name>
    <dbReference type="NCBI Taxonomy" id="904363"/>
    <lineage>
        <taxon>Eukaryota</taxon>
        <taxon>Viridiplantae</taxon>
        <taxon>Chlorophyta</taxon>
        <taxon>core chlorophytes</taxon>
        <taxon>Trebouxiophyceae</taxon>
        <taxon>Chlorellales</taxon>
        <taxon>Chlorellaceae</taxon>
        <taxon>Apatococcus</taxon>
    </lineage>
</organism>
<accession>A0AAW1QJL9</accession>
<dbReference type="Gene3D" id="3.80.10.10">
    <property type="entry name" value="Ribonuclease Inhibitor"/>
    <property type="match status" value="1"/>
</dbReference>
<evidence type="ECO:0000313" key="6">
    <source>
        <dbReference type="Proteomes" id="UP001438707"/>
    </source>
</evidence>
<dbReference type="InterPro" id="IPR001810">
    <property type="entry name" value="F-box_dom"/>
</dbReference>
<name>A0AAW1QJL9_9CHLO</name>
<dbReference type="Pfam" id="PF12937">
    <property type="entry name" value="F-box-like"/>
    <property type="match status" value="1"/>
</dbReference>
<evidence type="ECO:0000313" key="5">
    <source>
        <dbReference type="EMBL" id="KAK9821652.1"/>
    </source>
</evidence>
<dbReference type="SUPFAM" id="SSF52047">
    <property type="entry name" value="RNI-like"/>
    <property type="match status" value="1"/>
</dbReference>
<comment type="caution">
    <text evidence="5">The sequence shown here is derived from an EMBL/GenBank/DDBJ whole genome shotgun (WGS) entry which is preliminary data.</text>
</comment>
<keyword evidence="2" id="KW-0433">Leucine-rich repeat</keyword>
<dbReference type="Proteomes" id="UP001438707">
    <property type="component" value="Unassembled WGS sequence"/>
</dbReference>
<dbReference type="CDD" id="cd09917">
    <property type="entry name" value="F-box_SF"/>
    <property type="match status" value="1"/>
</dbReference>
<gene>
    <name evidence="5" type="ORF">WJX74_004872</name>
</gene>
<protein>
    <recommendedName>
        <fullName evidence="4">F-box domain-containing protein</fullName>
    </recommendedName>
</protein>
<comment type="subcellular location">
    <subcellularLocation>
        <location evidence="1">Cytoplasm</location>
        <location evidence="1">Cytoskeleton</location>
        <location evidence="1">Cilium axoneme</location>
    </subcellularLocation>
</comment>
<dbReference type="Gene3D" id="1.20.1280.50">
    <property type="match status" value="1"/>
</dbReference>
<feature type="domain" description="F-box" evidence="4">
    <location>
        <begin position="1"/>
        <end position="47"/>
    </location>
</feature>
<dbReference type="EMBL" id="JALJOS010000036">
    <property type="protein sequence ID" value="KAK9821652.1"/>
    <property type="molecule type" value="Genomic_DNA"/>
</dbReference>
<dbReference type="SUPFAM" id="SSF81383">
    <property type="entry name" value="F-box domain"/>
    <property type="match status" value="1"/>
</dbReference>